<sequence length="106" mass="12129">MNYLFVLILLVSTLRSDATEQIREKRDICTVVYCRLFPVLRIPSFNISSHLSVTQQVTVEPIRLTLNARDARRSADKRSRWLAPSFAVHRHFSVIRDSTVNGTADA</sequence>
<keyword evidence="1" id="KW-0732">Signal</keyword>
<feature type="signal peptide" evidence="1">
    <location>
        <begin position="1"/>
        <end position="18"/>
    </location>
</feature>
<reference evidence="2" key="1">
    <citation type="submission" date="2023-10" db="EMBL/GenBank/DDBJ databases">
        <title>Genome assembly of Pristionchus species.</title>
        <authorList>
            <person name="Yoshida K."/>
            <person name="Sommer R.J."/>
        </authorList>
    </citation>
    <scope>NUCLEOTIDE SEQUENCE</scope>
    <source>
        <strain evidence="2">RS0144</strain>
    </source>
</reference>
<name>A0AAV5TI87_9BILA</name>
<feature type="chain" id="PRO_5043708576" description="Secreted protein" evidence="1">
    <location>
        <begin position="19"/>
        <end position="106"/>
    </location>
</feature>
<evidence type="ECO:0000256" key="1">
    <source>
        <dbReference type="SAM" id="SignalP"/>
    </source>
</evidence>
<evidence type="ECO:0000313" key="2">
    <source>
        <dbReference type="EMBL" id="GMS93953.1"/>
    </source>
</evidence>
<dbReference type="Proteomes" id="UP001432027">
    <property type="component" value="Unassembled WGS sequence"/>
</dbReference>
<accession>A0AAV5TI87</accession>
<dbReference type="AlphaFoldDB" id="A0AAV5TI87"/>
<comment type="caution">
    <text evidence="2">The sequence shown here is derived from an EMBL/GenBank/DDBJ whole genome shotgun (WGS) entry which is preliminary data.</text>
</comment>
<gene>
    <name evidence="2" type="ORF">PENTCL1PPCAC_16128</name>
</gene>
<proteinExistence type="predicted"/>
<keyword evidence="3" id="KW-1185">Reference proteome</keyword>
<evidence type="ECO:0008006" key="4">
    <source>
        <dbReference type="Google" id="ProtNLM"/>
    </source>
</evidence>
<evidence type="ECO:0000313" key="3">
    <source>
        <dbReference type="Proteomes" id="UP001432027"/>
    </source>
</evidence>
<protein>
    <recommendedName>
        <fullName evidence="4">Secreted protein</fullName>
    </recommendedName>
</protein>
<dbReference type="EMBL" id="BTSX01000004">
    <property type="protein sequence ID" value="GMS93953.1"/>
    <property type="molecule type" value="Genomic_DNA"/>
</dbReference>
<organism evidence="2 3">
    <name type="scientific">Pristionchus entomophagus</name>
    <dbReference type="NCBI Taxonomy" id="358040"/>
    <lineage>
        <taxon>Eukaryota</taxon>
        <taxon>Metazoa</taxon>
        <taxon>Ecdysozoa</taxon>
        <taxon>Nematoda</taxon>
        <taxon>Chromadorea</taxon>
        <taxon>Rhabditida</taxon>
        <taxon>Rhabditina</taxon>
        <taxon>Diplogasteromorpha</taxon>
        <taxon>Diplogasteroidea</taxon>
        <taxon>Neodiplogasteridae</taxon>
        <taxon>Pristionchus</taxon>
    </lineage>
</organism>